<dbReference type="Gene3D" id="2.40.50.140">
    <property type="entry name" value="Nucleic acid-binding proteins"/>
    <property type="match status" value="1"/>
</dbReference>
<gene>
    <name evidence="2" type="ORF">IAB59_00130</name>
</gene>
<organism evidence="2 3">
    <name type="scientific">Candidatus Onthousia faecipullorum</name>
    <dbReference type="NCBI Taxonomy" id="2840887"/>
    <lineage>
        <taxon>Bacteria</taxon>
        <taxon>Bacillati</taxon>
        <taxon>Bacillota</taxon>
        <taxon>Bacilli</taxon>
        <taxon>Candidatus Onthousia</taxon>
    </lineage>
</organism>
<dbReference type="Proteomes" id="UP000886833">
    <property type="component" value="Unassembled WGS sequence"/>
</dbReference>
<evidence type="ECO:0000256" key="1">
    <source>
        <dbReference type="ARBA" id="ARBA00023125"/>
    </source>
</evidence>
<dbReference type="InterPro" id="IPR012340">
    <property type="entry name" value="NA-bd_OB-fold"/>
</dbReference>
<dbReference type="Pfam" id="PF00436">
    <property type="entry name" value="SSB"/>
    <property type="match status" value="1"/>
</dbReference>
<protein>
    <submittedName>
        <fullName evidence="2">Single-stranded DNA-binding protein</fullName>
    </submittedName>
</protein>
<reference evidence="2" key="1">
    <citation type="submission" date="2020-10" db="EMBL/GenBank/DDBJ databases">
        <authorList>
            <person name="Gilroy R."/>
        </authorList>
    </citation>
    <scope>NUCLEOTIDE SEQUENCE</scope>
    <source>
        <strain evidence="2">CHK195-26880</strain>
    </source>
</reference>
<dbReference type="AlphaFoldDB" id="A0A9D1GAC7"/>
<dbReference type="EMBL" id="DVKQ01000002">
    <property type="protein sequence ID" value="HIT36877.1"/>
    <property type="molecule type" value="Genomic_DNA"/>
</dbReference>
<evidence type="ECO:0000313" key="3">
    <source>
        <dbReference type="Proteomes" id="UP000886833"/>
    </source>
</evidence>
<keyword evidence="1 2" id="KW-0238">DNA-binding</keyword>
<comment type="caution">
    <text evidence="2">The sequence shown here is derived from an EMBL/GenBank/DDBJ whole genome shotgun (WGS) entry which is preliminary data.</text>
</comment>
<evidence type="ECO:0000313" key="2">
    <source>
        <dbReference type="EMBL" id="HIT36877.1"/>
    </source>
</evidence>
<accession>A0A9D1GAC7</accession>
<dbReference type="GO" id="GO:0003697">
    <property type="term" value="F:single-stranded DNA binding"/>
    <property type="evidence" value="ECO:0007669"/>
    <property type="project" value="InterPro"/>
</dbReference>
<sequence length="93" mass="10411">MLNQLTLLGRITEINTEDSTVTLAVPRSFKNINGEYETDIIKCKLFEHKASVVNDCCENGDLIAIRGRVQNNEGNLEIVAEKVTFLQSKKKGE</sequence>
<dbReference type="InterPro" id="IPR000424">
    <property type="entry name" value="Primosome_PriB/ssb"/>
</dbReference>
<proteinExistence type="predicted"/>
<name>A0A9D1GAC7_9FIRM</name>
<reference evidence="2" key="2">
    <citation type="journal article" date="2021" name="PeerJ">
        <title>Extensive microbial diversity within the chicken gut microbiome revealed by metagenomics and culture.</title>
        <authorList>
            <person name="Gilroy R."/>
            <person name="Ravi A."/>
            <person name="Getino M."/>
            <person name="Pursley I."/>
            <person name="Horton D.L."/>
            <person name="Alikhan N.F."/>
            <person name="Baker D."/>
            <person name="Gharbi K."/>
            <person name="Hall N."/>
            <person name="Watson M."/>
            <person name="Adriaenssens E.M."/>
            <person name="Foster-Nyarko E."/>
            <person name="Jarju S."/>
            <person name="Secka A."/>
            <person name="Antonio M."/>
            <person name="Oren A."/>
            <person name="Chaudhuri R.R."/>
            <person name="La Ragione R."/>
            <person name="Hildebrand F."/>
            <person name="Pallen M.J."/>
        </authorList>
    </citation>
    <scope>NUCLEOTIDE SEQUENCE</scope>
    <source>
        <strain evidence="2">CHK195-26880</strain>
    </source>
</reference>
<dbReference type="SUPFAM" id="SSF50249">
    <property type="entry name" value="Nucleic acid-binding proteins"/>
    <property type="match status" value="1"/>
</dbReference>